<dbReference type="SUPFAM" id="SSF54556">
    <property type="entry name" value="Chitinase insertion domain"/>
    <property type="match status" value="1"/>
</dbReference>
<evidence type="ECO:0000259" key="1">
    <source>
        <dbReference type="PROSITE" id="PS51910"/>
    </source>
</evidence>
<dbReference type="Gene3D" id="3.20.20.80">
    <property type="entry name" value="Glycosidases"/>
    <property type="match status" value="1"/>
</dbReference>
<evidence type="ECO:0000313" key="2">
    <source>
        <dbReference type="EMBL" id="CAL1543653.1"/>
    </source>
</evidence>
<comment type="caution">
    <text evidence="2">The sequence shown here is derived from an EMBL/GenBank/DDBJ whole genome shotgun (WGS) entry which is preliminary data.</text>
</comment>
<dbReference type="PANTHER" id="PTHR11177:SF317">
    <property type="entry name" value="CHITINASE 12-RELATED"/>
    <property type="match status" value="1"/>
</dbReference>
<dbReference type="SUPFAM" id="SSF51445">
    <property type="entry name" value="(Trans)glycosidases"/>
    <property type="match status" value="1"/>
</dbReference>
<gene>
    <name evidence="2" type="ORF">GSLYS_00017187001</name>
</gene>
<dbReference type="Gene3D" id="3.10.50.10">
    <property type="match status" value="1"/>
</dbReference>
<accession>A0AAV2ICZ1</accession>
<keyword evidence="3" id="KW-1185">Reference proteome</keyword>
<organism evidence="2 3">
    <name type="scientific">Lymnaea stagnalis</name>
    <name type="common">Great pond snail</name>
    <name type="synonym">Helix stagnalis</name>
    <dbReference type="NCBI Taxonomy" id="6523"/>
    <lineage>
        <taxon>Eukaryota</taxon>
        <taxon>Metazoa</taxon>
        <taxon>Spiralia</taxon>
        <taxon>Lophotrochozoa</taxon>
        <taxon>Mollusca</taxon>
        <taxon>Gastropoda</taxon>
        <taxon>Heterobranchia</taxon>
        <taxon>Euthyneura</taxon>
        <taxon>Panpulmonata</taxon>
        <taxon>Hygrophila</taxon>
        <taxon>Lymnaeoidea</taxon>
        <taxon>Lymnaeidae</taxon>
        <taxon>Lymnaea</taxon>
    </lineage>
</organism>
<dbReference type="GO" id="GO:0005975">
    <property type="term" value="P:carbohydrate metabolic process"/>
    <property type="evidence" value="ECO:0007669"/>
    <property type="project" value="InterPro"/>
</dbReference>
<dbReference type="SMART" id="SM00636">
    <property type="entry name" value="Glyco_18"/>
    <property type="match status" value="1"/>
</dbReference>
<dbReference type="PANTHER" id="PTHR11177">
    <property type="entry name" value="CHITINASE"/>
    <property type="match status" value="1"/>
</dbReference>
<dbReference type="InterPro" id="IPR001223">
    <property type="entry name" value="Glyco_hydro18_cat"/>
</dbReference>
<dbReference type="GO" id="GO:0004568">
    <property type="term" value="F:chitinase activity"/>
    <property type="evidence" value="ECO:0007669"/>
    <property type="project" value="TreeGrafter"/>
</dbReference>
<feature type="domain" description="GH18" evidence="1">
    <location>
        <begin position="1"/>
        <end position="364"/>
    </location>
</feature>
<name>A0AAV2ICZ1_LYMST</name>
<dbReference type="GO" id="GO:0005576">
    <property type="term" value="C:extracellular region"/>
    <property type="evidence" value="ECO:0007669"/>
    <property type="project" value="TreeGrafter"/>
</dbReference>
<protein>
    <recommendedName>
        <fullName evidence="1">GH18 domain-containing protein</fullName>
    </recommendedName>
</protein>
<dbReference type="GO" id="GO:0008061">
    <property type="term" value="F:chitin binding"/>
    <property type="evidence" value="ECO:0007669"/>
    <property type="project" value="InterPro"/>
</dbReference>
<dbReference type="PROSITE" id="PS51910">
    <property type="entry name" value="GH18_2"/>
    <property type="match status" value="1"/>
</dbReference>
<evidence type="ECO:0000313" key="3">
    <source>
        <dbReference type="Proteomes" id="UP001497497"/>
    </source>
</evidence>
<dbReference type="Proteomes" id="UP001497497">
    <property type="component" value="Unassembled WGS sequence"/>
</dbReference>
<proteinExistence type="predicted"/>
<dbReference type="InterPro" id="IPR050314">
    <property type="entry name" value="Glycosyl_Hydrlase_18"/>
</dbReference>
<dbReference type="EMBL" id="CAXITT010000568">
    <property type="protein sequence ID" value="CAL1543653.1"/>
    <property type="molecule type" value="Genomic_DNA"/>
</dbReference>
<dbReference type="InterPro" id="IPR029070">
    <property type="entry name" value="Chitinase_insertion_sf"/>
</dbReference>
<sequence length="370" mass="42402">MCVFKTSHNLTKPYVISPSHIDPDLCTHILLYAAPLDGNKLSTPYWHDDKRPGGIYDQLKQLKVKKSKLKILLTVGAHYSLGKPWTDMTATEAGRREFIHFLIQFLRDRGFDGVDLFWYWPGLIVGSAKSDRERYTDLIKEMATAFDQETLIEDRQRLIFSAWGPKEPHYVDVGFNVTAFASYVDFVTVQTYNYNGFPKRPINHLTPLQSPVGKSIKDSVEYWVQRGMPKAKINIPFPAYGRRVYTQSSSDMTIGESMAIGIAPVGKYTQIQGALAYYEICMLLKEGGKVGWDSLAKSPYHIQDKYFLTYENEQSYKEKVSFLRKNHYGGAVILRLDEDDFLGIECGNGKFPLTRTLKTECTKRMNRRPK</sequence>
<reference evidence="2 3" key="1">
    <citation type="submission" date="2024-04" db="EMBL/GenBank/DDBJ databases">
        <authorList>
            <consortium name="Genoscope - CEA"/>
            <person name="William W."/>
        </authorList>
    </citation>
    <scope>NUCLEOTIDE SEQUENCE [LARGE SCALE GENOMIC DNA]</scope>
</reference>
<dbReference type="InterPro" id="IPR011583">
    <property type="entry name" value="Chitinase_II/V-like_cat"/>
</dbReference>
<dbReference type="InterPro" id="IPR017853">
    <property type="entry name" value="GH"/>
</dbReference>
<dbReference type="GO" id="GO:0006032">
    <property type="term" value="P:chitin catabolic process"/>
    <property type="evidence" value="ECO:0007669"/>
    <property type="project" value="TreeGrafter"/>
</dbReference>
<dbReference type="Pfam" id="PF00704">
    <property type="entry name" value="Glyco_hydro_18"/>
    <property type="match status" value="1"/>
</dbReference>
<dbReference type="AlphaFoldDB" id="A0AAV2ICZ1"/>